<dbReference type="Gene3D" id="3.40.390.10">
    <property type="entry name" value="Collagenase (Catalytic Domain)"/>
    <property type="match status" value="1"/>
</dbReference>
<dbReference type="OrthoDB" id="6475849at2759"/>
<dbReference type="GO" id="GO:0004222">
    <property type="term" value="F:metalloendopeptidase activity"/>
    <property type="evidence" value="ECO:0007669"/>
    <property type="project" value="InterPro"/>
</dbReference>
<gene>
    <name evidence="2" type="ORF">B4U79_18267</name>
</gene>
<dbReference type="InterPro" id="IPR042089">
    <property type="entry name" value="Peptidase_M13_dom_2"/>
</dbReference>
<keyword evidence="3" id="KW-1185">Reference proteome</keyword>
<keyword evidence="1" id="KW-0812">Transmembrane</keyword>
<evidence type="ECO:0000313" key="3">
    <source>
        <dbReference type="Proteomes" id="UP000285301"/>
    </source>
</evidence>
<protein>
    <submittedName>
        <fullName evidence="2">Membrane metallo-endopeptidase-like 1-like protein</fullName>
    </submittedName>
</protein>
<dbReference type="InterPro" id="IPR024079">
    <property type="entry name" value="MetalloPept_cat_dom_sf"/>
</dbReference>
<comment type="caution">
    <text evidence="2">The sequence shown here is derived from an EMBL/GenBank/DDBJ whole genome shotgun (WGS) entry which is preliminary data.</text>
</comment>
<dbReference type="Proteomes" id="UP000285301">
    <property type="component" value="Unassembled WGS sequence"/>
</dbReference>
<evidence type="ECO:0000256" key="1">
    <source>
        <dbReference type="SAM" id="Phobius"/>
    </source>
</evidence>
<evidence type="ECO:0000313" key="2">
    <source>
        <dbReference type="EMBL" id="RWS06232.1"/>
    </source>
</evidence>
<sequence length="106" mass="11954">MAKITDIIVPLRRSSTSCSPLSRLEKLLVITLFLITILCISLFISLVALMCQRVSPCDDFYEFACGGENQNGFMPEDRTNLWRASLLQSEVDKKLKGGQSHFKNLK</sequence>
<organism evidence="2 3">
    <name type="scientific">Dinothrombium tinctorium</name>
    <dbReference type="NCBI Taxonomy" id="1965070"/>
    <lineage>
        <taxon>Eukaryota</taxon>
        <taxon>Metazoa</taxon>
        <taxon>Ecdysozoa</taxon>
        <taxon>Arthropoda</taxon>
        <taxon>Chelicerata</taxon>
        <taxon>Arachnida</taxon>
        <taxon>Acari</taxon>
        <taxon>Acariformes</taxon>
        <taxon>Trombidiformes</taxon>
        <taxon>Prostigmata</taxon>
        <taxon>Anystina</taxon>
        <taxon>Parasitengona</taxon>
        <taxon>Trombidioidea</taxon>
        <taxon>Trombidiidae</taxon>
        <taxon>Dinothrombium</taxon>
    </lineage>
</organism>
<keyword evidence="1" id="KW-1133">Transmembrane helix</keyword>
<dbReference type="EMBL" id="NCKU01004256">
    <property type="protein sequence ID" value="RWS06232.1"/>
    <property type="molecule type" value="Genomic_DNA"/>
</dbReference>
<name>A0A3S3NNK8_9ACAR</name>
<dbReference type="Gene3D" id="1.10.1380.10">
    <property type="entry name" value="Neutral endopeptidase , domain2"/>
    <property type="match status" value="1"/>
</dbReference>
<dbReference type="InterPro" id="IPR000718">
    <property type="entry name" value="Peptidase_M13"/>
</dbReference>
<accession>A0A3S3NNK8</accession>
<reference evidence="2 3" key="1">
    <citation type="journal article" date="2018" name="Gigascience">
        <title>Genomes of trombidid mites reveal novel predicted allergens and laterally-transferred genes associated with secondary metabolism.</title>
        <authorList>
            <person name="Dong X."/>
            <person name="Chaisiri K."/>
            <person name="Xia D."/>
            <person name="Armstrong S.D."/>
            <person name="Fang Y."/>
            <person name="Donnelly M.J."/>
            <person name="Kadowaki T."/>
            <person name="McGarry J.W."/>
            <person name="Darby A.C."/>
            <person name="Makepeace B.L."/>
        </authorList>
    </citation>
    <scope>NUCLEOTIDE SEQUENCE [LARGE SCALE GENOMIC DNA]</scope>
    <source>
        <strain evidence="2">UoL-WK</strain>
    </source>
</reference>
<dbReference type="GO" id="GO:0006508">
    <property type="term" value="P:proteolysis"/>
    <property type="evidence" value="ECO:0007669"/>
    <property type="project" value="InterPro"/>
</dbReference>
<keyword evidence="1" id="KW-0472">Membrane</keyword>
<feature type="transmembrane region" description="Helical" evidence="1">
    <location>
        <begin position="27"/>
        <end position="50"/>
    </location>
</feature>
<dbReference type="SUPFAM" id="SSF55486">
    <property type="entry name" value="Metalloproteases ('zincins'), catalytic domain"/>
    <property type="match status" value="1"/>
</dbReference>
<dbReference type="PROSITE" id="PS51885">
    <property type="entry name" value="NEPRILYSIN"/>
    <property type="match status" value="1"/>
</dbReference>
<dbReference type="AlphaFoldDB" id="A0A3S3NNK8"/>
<proteinExistence type="predicted"/>